<dbReference type="RefSeq" id="WP_034435517.1">
    <property type="nucleotide sequence ID" value="NZ_CBTK010000278.1"/>
</dbReference>
<evidence type="ECO:0000259" key="1">
    <source>
        <dbReference type="Pfam" id="PF21814"/>
    </source>
</evidence>
<feature type="domain" description="DUF6883" evidence="1">
    <location>
        <begin position="4"/>
        <end position="110"/>
    </location>
</feature>
<name>A0A7U7GEP0_9GAMM</name>
<gene>
    <name evidence="2" type="ORF">BN874_610009</name>
</gene>
<proteinExistence type="predicted"/>
<comment type="caution">
    <text evidence="2">The sequence shown here is derived from an EMBL/GenBank/DDBJ whole genome shotgun (WGS) entry which is preliminary data.</text>
</comment>
<evidence type="ECO:0000313" key="3">
    <source>
        <dbReference type="Proteomes" id="UP000019184"/>
    </source>
</evidence>
<reference evidence="2 3" key="1">
    <citation type="journal article" date="2014" name="ISME J.">
        <title>Candidatus Competibacter-lineage genomes retrieved from metagenomes reveal functional metabolic diversity.</title>
        <authorList>
            <person name="McIlroy S.J."/>
            <person name="Albertsen M."/>
            <person name="Andresen E.K."/>
            <person name="Saunders A.M."/>
            <person name="Kristiansen R."/>
            <person name="Stokholm-Bjerregaard M."/>
            <person name="Nielsen K.L."/>
            <person name="Nielsen P.H."/>
        </authorList>
    </citation>
    <scope>NUCLEOTIDE SEQUENCE [LARGE SCALE GENOMIC DNA]</scope>
    <source>
        <strain evidence="2 3">Run_B_J11</strain>
    </source>
</reference>
<dbReference type="Proteomes" id="UP000019184">
    <property type="component" value="Unassembled WGS sequence"/>
</dbReference>
<evidence type="ECO:0000313" key="2">
    <source>
        <dbReference type="EMBL" id="CDH46798.1"/>
    </source>
</evidence>
<protein>
    <recommendedName>
        <fullName evidence="1">DUF6883 domain-containing protein</fullName>
    </recommendedName>
</protein>
<organism evidence="2 3">
    <name type="scientific">Candidatus Contendobacter odensis Run_B_J11</name>
    <dbReference type="NCBI Taxonomy" id="1400861"/>
    <lineage>
        <taxon>Bacteria</taxon>
        <taxon>Pseudomonadati</taxon>
        <taxon>Pseudomonadota</taxon>
        <taxon>Gammaproteobacteria</taxon>
        <taxon>Candidatus Competibacteraceae</taxon>
        <taxon>Candidatus Contendibacter</taxon>
    </lineage>
</organism>
<accession>A0A7U7GEP0</accession>
<keyword evidence="3" id="KW-1185">Reference proteome</keyword>
<dbReference type="InterPro" id="IPR049250">
    <property type="entry name" value="DUF6883"/>
</dbReference>
<dbReference type="EMBL" id="CBTK010000278">
    <property type="protein sequence ID" value="CDH46798.1"/>
    <property type="molecule type" value="Genomic_DNA"/>
</dbReference>
<dbReference type="AlphaFoldDB" id="A0A7U7GEP0"/>
<dbReference type="OrthoDB" id="5801353at2"/>
<dbReference type="Pfam" id="PF21814">
    <property type="entry name" value="DUF6883"/>
    <property type="match status" value="1"/>
</dbReference>
<sequence>MCIPHAEQATVDIRKLRDYCMNPLHPEGKHKARLFVAALGMTEADAEPLRDALLQVVQSHDATLGRRDAYGQRYQIDFAFDWHGRQAILRSGWIVEHGSVIPRLNTCYPR</sequence>